<sequence length="221" mass="24070">MFSLPTGASRVAAPPSLLSSDARQTPPIFREMANTRGAPERHVPPDPLTGRREGCALCGDETEMVFRVCLMVTVVMAAGGVAWARAAAAAAPDPASPLDHISSRKIRMYIKNGFLQLAPDGTVSAVPDESSHQTLRTRAKLADFSRRAKLRPIGERKLQIAVIPASESFRSRLAKRIGRNATVPLSLGVVYLPILEYIKPGWLFVVCLQLQRPGIKLYTIM</sequence>
<accession>A0ABD0YK26</accession>
<evidence type="ECO:0000256" key="1">
    <source>
        <dbReference type="SAM" id="MobiDB-lite"/>
    </source>
</evidence>
<dbReference type="EMBL" id="JBFDAA010000006">
    <property type="protein sequence ID" value="KAL1131628.1"/>
    <property type="molecule type" value="Genomic_DNA"/>
</dbReference>
<organism evidence="2 3">
    <name type="scientific">Ranatra chinensis</name>
    <dbReference type="NCBI Taxonomy" id="642074"/>
    <lineage>
        <taxon>Eukaryota</taxon>
        <taxon>Metazoa</taxon>
        <taxon>Ecdysozoa</taxon>
        <taxon>Arthropoda</taxon>
        <taxon>Hexapoda</taxon>
        <taxon>Insecta</taxon>
        <taxon>Pterygota</taxon>
        <taxon>Neoptera</taxon>
        <taxon>Paraneoptera</taxon>
        <taxon>Hemiptera</taxon>
        <taxon>Heteroptera</taxon>
        <taxon>Panheteroptera</taxon>
        <taxon>Nepomorpha</taxon>
        <taxon>Nepidae</taxon>
        <taxon>Ranatrinae</taxon>
        <taxon>Ranatra</taxon>
    </lineage>
</organism>
<name>A0ABD0YK26_9HEMI</name>
<reference evidence="2 3" key="1">
    <citation type="submission" date="2024-07" db="EMBL/GenBank/DDBJ databases">
        <title>Chromosome-level genome assembly of the water stick insect Ranatra chinensis (Heteroptera: Nepidae).</title>
        <authorList>
            <person name="Liu X."/>
        </authorList>
    </citation>
    <scope>NUCLEOTIDE SEQUENCE [LARGE SCALE GENOMIC DNA]</scope>
    <source>
        <strain evidence="2">Cailab_2021Rc</strain>
        <tissue evidence="2">Muscle</tissue>
    </source>
</reference>
<evidence type="ECO:0000313" key="2">
    <source>
        <dbReference type="EMBL" id="KAL1131628.1"/>
    </source>
</evidence>
<protein>
    <submittedName>
        <fullName evidence="2">Uncharacterized protein</fullName>
    </submittedName>
</protein>
<evidence type="ECO:0000313" key="3">
    <source>
        <dbReference type="Proteomes" id="UP001558652"/>
    </source>
</evidence>
<gene>
    <name evidence="2" type="ORF">AAG570_011242</name>
</gene>
<dbReference type="AlphaFoldDB" id="A0ABD0YK26"/>
<dbReference type="Proteomes" id="UP001558652">
    <property type="component" value="Unassembled WGS sequence"/>
</dbReference>
<proteinExistence type="predicted"/>
<feature type="region of interest" description="Disordered" evidence="1">
    <location>
        <begin position="1"/>
        <end position="26"/>
    </location>
</feature>
<keyword evidence="3" id="KW-1185">Reference proteome</keyword>
<comment type="caution">
    <text evidence="2">The sequence shown here is derived from an EMBL/GenBank/DDBJ whole genome shotgun (WGS) entry which is preliminary data.</text>
</comment>